<dbReference type="Proteomes" id="UP000646484">
    <property type="component" value="Unassembled WGS sequence"/>
</dbReference>
<dbReference type="Pfam" id="PF00149">
    <property type="entry name" value="Metallophos"/>
    <property type="match status" value="1"/>
</dbReference>
<dbReference type="PROSITE" id="PS51257">
    <property type="entry name" value="PROKAR_LIPOPROTEIN"/>
    <property type="match status" value="1"/>
</dbReference>
<accession>A0ABR7D2A8</accession>
<dbReference type="EMBL" id="JACOOH010000005">
    <property type="protein sequence ID" value="MBC5622061.1"/>
    <property type="molecule type" value="Genomic_DNA"/>
</dbReference>
<dbReference type="RefSeq" id="WP_099293317.1">
    <property type="nucleotide sequence ID" value="NZ_JACOOH010000005.1"/>
</dbReference>
<evidence type="ECO:0000313" key="3">
    <source>
        <dbReference type="Proteomes" id="UP000646484"/>
    </source>
</evidence>
<protein>
    <submittedName>
        <fullName evidence="2">Metallophosphoesterase</fullName>
    </submittedName>
</protein>
<organism evidence="2 3">
    <name type="scientific">Butyricimonas hominis</name>
    <dbReference type="NCBI Taxonomy" id="2763032"/>
    <lineage>
        <taxon>Bacteria</taxon>
        <taxon>Pseudomonadati</taxon>
        <taxon>Bacteroidota</taxon>
        <taxon>Bacteroidia</taxon>
        <taxon>Bacteroidales</taxon>
        <taxon>Odoribacteraceae</taxon>
        <taxon>Butyricimonas</taxon>
    </lineage>
</organism>
<name>A0ABR7D2A8_9BACT</name>
<dbReference type="PANTHER" id="PTHR43143:SF1">
    <property type="entry name" value="SERINE_THREONINE-PROTEIN PHOSPHATASE CPPED1"/>
    <property type="match status" value="1"/>
</dbReference>
<dbReference type="SUPFAM" id="SSF56300">
    <property type="entry name" value="Metallo-dependent phosphatases"/>
    <property type="match status" value="1"/>
</dbReference>
<dbReference type="InterPro" id="IPR051918">
    <property type="entry name" value="STPP_CPPED1"/>
</dbReference>
<gene>
    <name evidence="2" type="ORF">H8S64_13210</name>
</gene>
<reference evidence="2 3" key="1">
    <citation type="submission" date="2020-08" db="EMBL/GenBank/DDBJ databases">
        <title>Genome public.</title>
        <authorList>
            <person name="Liu C."/>
            <person name="Sun Q."/>
        </authorList>
    </citation>
    <scope>NUCLEOTIDE SEQUENCE [LARGE SCALE GENOMIC DNA]</scope>
    <source>
        <strain evidence="2 3">NSJ-56</strain>
    </source>
</reference>
<evidence type="ECO:0000313" key="2">
    <source>
        <dbReference type="EMBL" id="MBC5622061.1"/>
    </source>
</evidence>
<comment type="caution">
    <text evidence="2">The sequence shown here is derived from an EMBL/GenBank/DDBJ whole genome shotgun (WGS) entry which is preliminary data.</text>
</comment>
<evidence type="ECO:0000259" key="1">
    <source>
        <dbReference type="Pfam" id="PF00149"/>
    </source>
</evidence>
<dbReference type="PANTHER" id="PTHR43143">
    <property type="entry name" value="METALLOPHOSPHOESTERASE, CALCINEURIN SUPERFAMILY"/>
    <property type="match status" value="1"/>
</dbReference>
<dbReference type="InterPro" id="IPR029052">
    <property type="entry name" value="Metallo-depent_PP-like"/>
</dbReference>
<keyword evidence="3" id="KW-1185">Reference proteome</keyword>
<proteinExistence type="predicted"/>
<dbReference type="Gene3D" id="3.60.21.10">
    <property type="match status" value="1"/>
</dbReference>
<dbReference type="InterPro" id="IPR004843">
    <property type="entry name" value="Calcineurin-like_PHP"/>
</dbReference>
<feature type="domain" description="Calcineurin-like phosphoesterase" evidence="1">
    <location>
        <begin position="54"/>
        <end position="224"/>
    </location>
</feature>
<sequence>MRKWIFLFWMAMFIAGCDLIEYHPYDVRLSGKLDINKKNIPLIEEACRDKDTVRFVLMGDTQRWYDETEAFVKHMNKRDDVDFVIHGGDISDFGLTKEFLWIRDIMGKLRVPYVALLGNHDILGNGMDVFVDVFGEENFSFRAGENLFLCVNTNALEFDYSHPVPDFSFIYSELQDTVGISRTIPVMHVPPGDIEFNNNVGFVFHTMLKTFPGMEFCMHAHSHRLRHEEHFDDGIPYIGCSCMKDKNYLLFTLTPEGYEYEVVYY</sequence>